<dbReference type="Pfam" id="PF00166">
    <property type="entry name" value="Cpn10"/>
    <property type="match status" value="1"/>
</dbReference>
<dbReference type="GO" id="GO:0005739">
    <property type="term" value="C:mitochondrion"/>
    <property type="evidence" value="ECO:0007669"/>
    <property type="project" value="UniProtKB-ARBA"/>
</dbReference>
<dbReference type="PANTHER" id="PTHR10772:SF0">
    <property type="entry name" value="10 KDA HEAT SHOCK PROTEIN, MITOCHONDRIAL"/>
    <property type="match status" value="1"/>
</dbReference>
<dbReference type="InParanoid" id="A0A2R5GKE4"/>
<dbReference type="InterPro" id="IPR011032">
    <property type="entry name" value="GroES-like_sf"/>
</dbReference>
<comment type="similarity">
    <text evidence="1 3">Belongs to the GroES chaperonin family.</text>
</comment>
<evidence type="ECO:0000256" key="3">
    <source>
        <dbReference type="RuleBase" id="RU003479"/>
    </source>
</evidence>
<dbReference type="Proteomes" id="UP000241890">
    <property type="component" value="Unassembled WGS sequence"/>
</dbReference>
<dbReference type="CDD" id="cd00320">
    <property type="entry name" value="cpn10"/>
    <property type="match status" value="1"/>
</dbReference>
<name>A0A2R5GKE4_9STRA</name>
<dbReference type="GO" id="GO:0046872">
    <property type="term" value="F:metal ion binding"/>
    <property type="evidence" value="ECO:0007669"/>
    <property type="project" value="TreeGrafter"/>
</dbReference>
<accession>A0A2R5GKE4</accession>
<dbReference type="GO" id="GO:0051082">
    <property type="term" value="F:unfolded protein binding"/>
    <property type="evidence" value="ECO:0007669"/>
    <property type="project" value="TreeGrafter"/>
</dbReference>
<sequence length="99" mass="10782">MSGLRKLIPLADRVLVKRAVPVTQTAGGVFLPESSTKKEPEAEVVAVGPGRRDQNGNIVPMTVEVGDKVLLPEYGGQAVQFGDEEFQLFRNDDILGKYQ</sequence>
<keyword evidence="2 3" id="KW-0143">Chaperone</keyword>
<evidence type="ECO:0000256" key="1">
    <source>
        <dbReference type="ARBA" id="ARBA00006975"/>
    </source>
</evidence>
<proteinExistence type="inferred from homology"/>
<dbReference type="EMBL" id="BEYU01000096">
    <property type="protein sequence ID" value="GBG31382.1"/>
    <property type="molecule type" value="Genomic_DNA"/>
</dbReference>
<dbReference type="GO" id="GO:0051087">
    <property type="term" value="F:protein-folding chaperone binding"/>
    <property type="evidence" value="ECO:0007669"/>
    <property type="project" value="TreeGrafter"/>
</dbReference>
<evidence type="ECO:0000313" key="4">
    <source>
        <dbReference type="EMBL" id="GBG31382.1"/>
    </source>
</evidence>
<evidence type="ECO:0000256" key="2">
    <source>
        <dbReference type="ARBA" id="ARBA00023186"/>
    </source>
</evidence>
<dbReference type="OrthoDB" id="184876at2759"/>
<dbReference type="SUPFAM" id="SSF50129">
    <property type="entry name" value="GroES-like"/>
    <property type="match status" value="1"/>
</dbReference>
<dbReference type="GO" id="GO:0044183">
    <property type="term" value="F:protein folding chaperone"/>
    <property type="evidence" value="ECO:0007669"/>
    <property type="project" value="InterPro"/>
</dbReference>
<dbReference type="InterPro" id="IPR037124">
    <property type="entry name" value="Chaperonin_GroES_sf"/>
</dbReference>
<evidence type="ECO:0000313" key="5">
    <source>
        <dbReference type="Proteomes" id="UP000241890"/>
    </source>
</evidence>
<comment type="caution">
    <text evidence="4">The sequence shown here is derived from an EMBL/GenBank/DDBJ whole genome shotgun (WGS) entry which is preliminary data.</text>
</comment>
<dbReference type="GO" id="GO:0005524">
    <property type="term" value="F:ATP binding"/>
    <property type="evidence" value="ECO:0007669"/>
    <property type="project" value="InterPro"/>
</dbReference>
<dbReference type="PROSITE" id="PS00681">
    <property type="entry name" value="CHAPERONINS_CPN10"/>
    <property type="match status" value="1"/>
</dbReference>
<dbReference type="InterPro" id="IPR020818">
    <property type="entry name" value="Chaperonin_GroES"/>
</dbReference>
<keyword evidence="5" id="KW-1185">Reference proteome</keyword>
<dbReference type="PANTHER" id="PTHR10772">
    <property type="entry name" value="10 KDA HEAT SHOCK PROTEIN"/>
    <property type="match status" value="1"/>
</dbReference>
<dbReference type="InterPro" id="IPR018369">
    <property type="entry name" value="Chaprnonin_Cpn10_CS"/>
</dbReference>
<protein>
    <submittedName>
        <fullName evidence="4">10 kDa chaperonin</fullName>
    </submittedName>
</protein>
<dbReference type="FunFam" id="2.30.33.40:FF:000002">
    <property type="entry name" value="10 kDa chaperonin, mitochondrial"/>
    <property type="match status" value="1"/>
</dbReference>
<organism evidence="4 5">
    <name type="scientific">Hondaea fermentalgiana</name>
    <dbReference type="NCBI Taxonomy" id="2315210"/>
    <lineage>
        <taxon>Eukaryota</taxon>
        <taxon>Sar</taxon>
        <taxon>Stramenopiles</taxon>
        <taxon>Bigyra</taxon>
        <taxon>Labyrinthulomycetes</taxon>
        <taxon>Thraustochytrida</taxon>
        <taxon>Thraustochytriidae</taxon>
        <taxon>Hondaea</taxon>
    </lineage>
</organism>
<dbReference type="HAMAP" id="MF_00580">
    <property type="entry name" value="CH10"/>
    <property type="match status" value="1"/>
</dbReference>
<dbReference type="AlphaFoldDB" id="A0A2R5GKE4"/>
<dbReference type="SMART" id="SM00883">
    <property type="entry name" value="Cpn10"/>
    <property type="match status" value="1"/>
</dbReference>
<dbReference type="PRINTS" id="PR00297">
    <property type="entry name" value="CHAPERONIN10"/>
</dbReference>
<dbReference type="Gene3D" id="2.30.33.40">
    <property type="entry name" value="GroES chaperonin"/>
    <property type="match status" value="1"/>
</dbReference>
<reference evidence="4 5" key="1">
    <citation type="submission" date="2017-12" db="EMBL/GenBank/DDBJ databases">
        <title>Sequencing, de novo assembly and annotation of complete genome of a new Thraustochytrid species, strain FCC1311.</title>
        <authorList>
            <person name="Sedici K."/>
            <person name="Godart F."/>
            <person name="Aiese Cigliano R."/>
            <person name="Sanseverino W."/>
            <person name="Barakat M."/>
            <person name="Ortet P."/>
            <person name="Marechal E."/>
            <person name="Cagnac O."/>
            <person name="Amato A."/>
        </authorList>
    </citation>
    <scope>NUCLEOTIDE SEQUENCE [LARGE SCALE GENOMIC DNA]</scope>
</reference>
<gene>
    <name evidence="4" type="ORF">FCC1311_076062</name>
</gene>
<dbReference type="FunCoup" id="A0A2R5GKE4">
    <property type="interactions" value="226"/>
</dbReference>